<protein>
    <submittedName>
        <fullName evidence="3">Double-strand break repair protein AddB</fullName>
    </submittedName>
</protein>
<proteinExistence type="predicted"/>
<evidence type="ECO:0000259" key="2">
    <source>
        <dbReference type="Pfam" id="PF12705"/>
    </source>
</evidence>
<dbReference type="NCBIfam" id="TIGR02786">
    <property type="entry name" value="addB_alphas"/>
    <property type="match status" value="1"/>
</dbReference>
<evidence type="ECO:0000256" key="1">
    <source>
        <dbReference type="SAM" id="MobiDB-lite"/>
    </source>
</evidence>
<feature type="region of interest" description="Disordered" evidence="1">
    <location>
        <begin position="694"/>
        <end position="718"/>
    </location>
</feature>
<dbReference type="KEGG" id="spph:KFK14_11675"/>
<reference evidence="3" key="1">
    <citation type="submission" date="2021-04" db="EMBL/GenBank/DDBJ databases">
        <title>Isolation of p-tert-butylphenol degrading bacteria Sphingobium phenoxybenzoativorans Tas13 from active sludge.</title>
        <authorList>
            <person name="Li Y."/>
        </authorList>
    </citation>
    <scope>NUCLEOTIDE SEQUENCE</scope>
    <source>
        <strain evidence="3">Tas13</strain>
    </source>
</reference>
<dbReference type="SUPFAM" id="SSF52980">
    <property type="entry name" value="Restriction endonuclease-like"/>
    <property type="match status" value="1"/>
</dbReference>
<name>A0A975KC44_9SPHN</name>
<feature type="compositionally biased region" description="Basic and acidic residues" evidence="1">
    <location>
        <begin position="694"/>
        <end position="703"/>
    </location>
</feature>
<evidence type="ECO:0000313" key="4">
    <source>
        <dbReference type="Proteomes" id="UP000681425"/>
    </source>
</evidence>
<feature type="domain" description="PD-(D/E)XK endonuclease-like" evidence="2">
    <location>
        <begin position="721"/>
        <end position="956"/>
    </location>
</feature>
<dbReference type="InterPro" id="IPR027417">
    <property type="entry name" value="P-loop_NTPase"/>
</dbReference>
<dbReference type="SUPFAM" id="SSF52540">
    <property type="entry name" value="P-loop containing nucleoside triphosphate hydrolases"/>
    <property type="match status" value="1"/>
</dbReference>
<organism evidence="3 4">
    <name type="scientific">Sphingobium phenoxybenzoativorans</name>
    <dbReference type="NCBI Taxonomy" id="1592790"/>
    <lineage>
        <taxon>Bacteria</taxon>
        <taxon>Pseudomonadati</taxon>
        <taxon>Pseudomonadota</taxon>
        <taxon>Alphaproteobacteria</taxon>
        <taxon>Sphingomonadales</taxon>
        <taxon>Sphingomonadaceae</taxon>
        <taxon>Sphingobium</taxon>
    </lineage>
</organism>
<evidence type="ECO:0000313" key="3">
    <source>
        <dbReference type="EMBL" id="QUT07983.1"/>
    </source>
</evidence>
<dbReference type="EMBL" id="CP073910">
    <property type="protein sequence ID" value="QUT07983.1"/>
    <property type="molecule type" value="Genomic_DNA"/>
</dbReference>
<dbReference type="Gene3D" id="3.90.320.10">
    <property type="match status" value="1"/>
</dbReference>
<dbReference type="Proteomes" id="UP000681425">
    <property type="component" value="Chromosome"/>
</dbReference>
<dbReference type="InterPro" id="IPR011604">
    <property type="entry name" value="PDDEXK-like_dom_sf"/>
</dbReference>
<dbReference type="Pfam" id="PF12705">
    <property type="entry name" value="PDDEXK_1"/>
    <property type="match status" value="1"/>
</dbReference>
<dbReference type="RefSeq" id="WP_212610927.1">
    <property type="nucleotide sequence ID" value="NZ_CP073910.1"/>
</dbReference>
<dbReference type="InterPro" id="IPR011335">
    <property type="entry name" value="Restrct_endonuc-II-like"/>
</dbReference>
<gene>
    <name evidence="3" type="primary">addB</name>
    <name evidence="3" type="ORF">KFK14_11675</name>
</gene>
<sequence length="991" mass="107744">MADRARPAVYTIPAHRSFADALAAGLIAQFGGSVEGLARGIILLPNNRAVRSISDAFVRRSEKGLLLPRLVPVGDPELGERLGSALDPIGAGADIPPACPPMLRQMILARLVQRARTQAGQPVEAGEAMRLGQALGAALDQLLVEDIPLTRLYDLQVAGDLSTHWQKSLDLFSLLMEQWPRELARLGFIDMADRRNRLLAHIAARWKDAPPPAFVVAAGISATAPAIAALLRTVSRMERGQVVLAELDQHMTAEEWDAIGPFEPDPVTGRRRRAHETHPQFAQKLLLDRMGIAREEVALWRWGGGHDARAVRSRNISNAMLVPRLTTKWRDLQTADRSLGGVEALEAATPAEEAQAIAIALRQALETPGRTAALVTPDRALATRVVAHLDRWGIQADDSAGQPLSQVPAGTLLLALAEAAAERFAPVALLTLLKHPLVMWGEGRLAWLEHVRRLDLLLRGPRPPAGLAGLDALMAPRANDRQRRLRAEVAEWWPAARALLAALERAFNASDGLAGLFDALRETAGAITHDRVWAGHQGHAAAELFAEIEAAAIEGPRDADGRSFPALLERLLEGVAIRPPQGGHPRIAIFGLIEARLQQADLMILSGLNEGTWPALPAPDPWLAPRIRQELGLPGLERRIGLSAHDFASGLGAPHVLITRSRRDASAPAVASRFWLRLKAMAGPQWKDAQRFADLDDPGERKPASQPAPSPPQDLRPRDIAVTDLDRLKADPYAFYARKILGLSMLDQIDADPSAAWRGTAVHAILEKWAEEDGGDPAKLEQRAIALLRSADAHPLMRALWQPRLLEAVRWIAAEIAADKAAGREIKLVEEQGRAEIAGILLKGTADRIDILPGGAIAIVDYKTGKPPSAKMVKAGYAMQLGLLGLIAEHGGFEALGQGRIAGEFEYWSLAKKGDSFGYRERPADAEGKRDKIRTDEFTSAALDDFTQAAARWLTGGEPFTAKLNPEIPTYTDYDQLMRLEEWYGRGEADV</sequence>
<keyword evidence="4" id="KW-1185">Reference proteome</keyword>
<dbReference type="InterPro" id="IPR038726">
    <property type="entry name" value="PDDEXK_AddAB-type"/>
</dbReference>
<dbReference type="InterPro" id="IPR014153">
    <property type="entry name" value="Ds_break_AddB"/>
</dbReference>
<dbReference type="AlphaFoldDB" id="A0A975KC44"/>
<accession>A0A975KC44</accession>